<comment type="caution">
    <text evidence="2">The sequence shown here is derived from an EMBL/GenBank/DDBJ whole genome shotgun (WGS) entry which is preliminary data.</text>
</comment>
<dbReference type="AlphaFoldDB" id="A0A558BW40"/>
<accession>A0A558BW40</accession>
<evidence type="ECO:0008006" key="4">
    <source>
        <dbReference type="Google" id="ProtNLM"/>
    </source>
</evidence>
<evidence type="ECO:0000256" key="1">
    <source>
        <dbReference type="SAM" id="Phobius"/>
    </source>
</evidence>
<feature type="transmembrane region" description="Helical" evidence="1">
    <location>
        <begin position="151"/>
        <end position="184"/>
    </location>
</feature>
<dbReference type="EMBL" id="VMRJ01000003">
    <property type="protein sequence ID" value="TVT40724.1"/>
    <property type="molecule type" value="Genomic_DNA"/>
</dbReference>
<sequence length="316" mass="34788">MRNTFTKPADFWQQRDFGQKISATFEFMGAHWRPLGQVLLYLAVPIALVQGILGAVLQSQTLSTIQQAGYRYSSGSGYLSGRFAAYSTMLQSPLYLLNNVVAVALHAVLILSVYGYLLCCVYPAQEDASVTVADVWEVVKRQFLSTFFSLYGIWILIALGLLLLLVPGIYLSVVVSLFFVVKVLENTGFSTTISRCLSLTSGKWWSTFGLIAVMLLIIYFMFATVGIMTALFGGINSLLLRSDGKSSMLVVLSAFSGLLSLLLYTPVMLAIAFQYFNLVELKEGVGLRLLVDKLGQANAQPEAQSSYFQPDEEGSY</sequence>
<feature type="transmembrane region" description="Helical" evidence="1">
    <location>
        <begin position="96"/>
        <end position="117"/>
    </location>
</feature>
<keyword evidence="3" id="KW-1185">Reference proteome</keyword>
<name>A0A558BW40_9BACT</name>
<keyword evidence="1" id="KW-0472">Membrane</keyword>
<dbReference type="Proteomes" id="UP000317624">
    <property type="component" value="Unassembled WGS sequence"/>
</dbReference>
<feature type="transmembrane region" description="Helical" evidence="1">
    <location>
        <begin position="247"/>
        <end position="273"/>
    </location>
</feature>
<gene>
    <name evidence="2" type="ORF">FNT36_14795</name>
</gene>
<feature type="transmembrane region" description="Helical" evidence="1">
    <location>
        <begin position="205"/>
        <end position="235"/>
    </location>
</feature>
<dbReference type="RefSeq" id="WP_144849140.1">
    <property type="nucleotide sequence ID" value="NZ_VMRJ01000003.1"/>
</dbReference>
<proteinExistence type="predicted"/>
<reference evidence="2 3" key="1">
    <citation type="submission" date="2019-07" db="EMBL/GenBank/DDBJ databases">
        <title>Hymenobacter sp. straun FUR1 Genome sequencing and assembly.</title>
        <authorList>
            <person name="Chhetri G."/>
        </authorList>
    </citation>
    <scope>NUCLEOTIDE SEQUENCE [LARGE SCALE GENOMIC DNA]</scope>
    <source>
        <strain evidence="2 3">Fur1</strain>
    </source>
</reference>
<dbReference type="OrthoDB" id="1049480at2"/>
<evidence type="ECO:0000313" key="2">
    <source>
        <dbReference type="EMBL" id="TVT40724.1"/>
    </source>
</evidence>
<feature type="transmembrane region" description="Helical" evidence="1">
    <location>
        <begin position="38"/>
        <end position="57"/>
    </location>
</feature>
<evidence type="ECO:0000313" key="3">
    <source>
        <dbReference type="Proteomes" id="UP000317624"/>
    </source>
</evidence>
<protein>
    <recommendedName>
        <fullName evidence="4">Glycerophosphoryl diester phosphodiesterase membrane domain-containing protein</fullName>
    </recommendedName>
</protein>
<keyword evidence="1" id="KW-0812">Transmembrane</keyword>
<organism evidence="2 3">
    <name type="scientific">Hymenobacter setariae</name>
    <dbReference type="NCBI Taxonomy" id="2594794"/>
    <lineage>
        <taxon>Bacteria</taxon>
        <taxon>Pseudomonadati</taxon>
        <taxon>Bacteroidota</taxon>
        <taxon>Cytophagia</taxon>
        <taxon>Cytophagales</taxon>
        <taxon>Hymenobacteraceae</taxon>
        <taxon>Hymenobacter</taxon>
    </lineage>
</organism>
<keyword evidence="1" id="KW-1133">Transmembrane helix</keyword>